<dbReference type="EMBL" id="DRZC01000076">
    <property type="protein sequence ID" value="HHQ80862.1"/>
    <property type="molecule type" value="Genomic_DNA"/>
</dbReference>
<evidence type="ECO:0000256" key="3">
    <source>
        <dbReference type="ARBA" id="ARBA00022777"/>
    </source>
</evidence>
<reference evidence="6" key="1">
    <citation type="journal article" date="2020" name="mSystems">
        <title>Genome- and Community-Level Interaction Insights into Carbon Utilization and Element Cycling Functions of Hydrothermarchaeota in Hydrothermal Sediment.</title>
        <authorList>
            <person name="Zhou Z."/>
            <person name="Liu Y."/>
            <person name="Xu W."/>
            <person name="Pan J."/>
            <person name="Luo Z.H."/>
            <person name="Li M."/>
        </authorList>
    </citation>
    <scope>NUCLEOTIDE SEQUENCE [LARGE SCALE GENOMIC DNA]</scope>
    <source>
        <strain evidence="6">SpSt-1116</strain>
    </source>
</reference>
<dbReference type="PANTHER" id="PTHR39648:SF1">
    <property type="entry name" value="6-HYDROXYMETHYL-7,8-DIHYDROPTERIN PYROPHOSPHOKINASE"/>
    <property type="match status" value="1"/>
</dbReference>
<dbReference type="AlphaFoldDB" id="A0A7J3ZLT3"/>
<evidence type="ECO:0000256" key="1">
    <source>
        <dbReference type="ARBA" id="ARBA00022679"/>
    </source>
</evidence>
<keyword evidence="1" id="KW-0808">Transferase</keyword>
<gene>
    <name evidence="6" type="ORF">ENM78_05385</name>
</gene>
<protein>
    <submittedName>
        <fullName evidence="6">DUF115 domain-containing protein</fullName>
    </submittedName>
</protein>
<keyword evidence="2" id="KW-0547">Nucleotide-binding</keyword>
<dbReference type="GO" id="GO:0009229">
    <property type="term" value="P:thiamine diphosphate biosynthetic process"/>
    <property type="evidence" value="ECO:0007669"/>
    <property type="project" value="InterPro"/>
</dbReference>
<evidence type="ECO:0000256" key="2">
    <source>
        <dbReference type="ARBA" id="ARBA00022741"/>
    </source>
</evidence>
<dbReference type="GO" id="GO:0005524">
    <property type="term" value="F:ATP binding"/>
    <property type="evidence" value="ECO:0007669"/>
    <property type="project" value="UniProtKB-KW"/>
</dbReference>
<dbReference type="Pfam" id="PF01973">
    <property type="entry name" value="MptE-like"/>
    <property type="match status" value="1"/>
</dbReference>
<name>A0A7J3ZLT3_9CREN</name>
<dbReference type="InterPro" id="IPR002826">
    <property type="entry name" value="MptE-like"/>
</dbReference>
<evidence type="ECO:0000313" key="6">
    <source>
        <dbReference type="EMBL" id="HHQ80862.1"/>
    </source>
</evidence>
<dbReference type="GO" id="GO:0004788">
    <property type="term" value="F:thiamine diphosphokinase activity"/>
    <property type="evidence" value="ECO:0007669"/>
    <property type="project" value="InterPro"/>
</dbReference>
<keyword evidence="3" id="KW-0418">Kinase</keyword>
<proteinExistence type="predicted"/>
<keyword evidence="4" id="KW-0067">ATP-binding</keyword>
<dbReference type="GO" id="GO:0003848">
    <property type="term" value="F:2-amino-4-hydroxy-6-hydroxymethyldihydropteridine diphosphokinase activity"/>
    <property type="evidence" value="ECO:0007669"/>
    <property type="project" value="InterPro"/>
</dbReference>
<accession>A0A7J3ZLT3</accession>
<dbReference type="Gene3D" id="3.40.50.10240">
    <property type="entry name" value="Thiamin pyrophosphokinase, catalytic domain"/>
    <property type="match status" value="1"/>
</dbReference>
<evidence type="ECO:0000259" key="5">
    <source>
        <dbReference type="Pfam" id="PF01973"/>
    </source>
</evidence>
<sequence length="261" mass="28456">MTGETFGYLSYKLVARWLNLDELRDILARNLAWAAVKKCISKATVFSNLDELKGSLKARSVIVVGPGPSAEKALRELCAALCSKSVLVVADSAYSTVKRLGLRPDVVVTDLDGISIQDLLRVANESFLAIHVHGDNIDTFLSLICTMLRTSRGVLLTTQLESKPPLKNIGGFTDGDRAVILGSYLADDAVHIVGMDFTLPLTKAWHSDPLVGRIKRQVALRILESFLCEQAGRLKLYNYSYTPLPCTIKGSASCSKSPQIC</sequence>
<dbReference type="SUPFAM" id="SSF63999">
    <property type="entry name" value="Thiamin pyrophosphokinase, catalytic domain"/>
    <property type="match status" value="1"/>
</dbReference>
<organism evidence="6">
    <name type="scientific">Fervidicoccus fontis</name>
    <dbReference type="NCBI Taxonomy" id="683846"/>
    <lineage>
        <taxon>Archaea</taxon>
        <taxon>Thermoproteota</taxon>
        <taxon>Thermoprotei</taxon>
        <taxon>Fervidicoccales</taxon>
        <taxon>Fervidicoccaceae</taxon>
        <taxon>Fervidicoccus</taxon>
    </lineage>
</organism>
<comment type="caution">
    <text evidence="6">The sequence shown here is derived from an EMBL/GenBank/DDBJ whole genome shotgun (WGS) entry which is preliminary data.</text>
</comment>
<feature type="domain" description="6-hydroxymethylpterin diphosphokinase MptE-like" evidence="5">
    <location>
        <begin position="45"/>
        <end position="198"/>
    </location>
</feature>
<dbReference type="InterPro" id="IPR027510">
    <property type="entry name" value="HMPDK_MptE"/>
</dbReference>
<dbReference type="GO" id="GO:0016301">
    <property type="term" value="F:kinase activity"/>
    <property type="evidence" value="ECO:0007669"/>
    <property type="project" value="UniProtKB-KW"/>
</dbReference>
<dbReference type="PANTHER" id="PTHR39648">
    <property type="entry name" value="6-HYDROXYMETHYL-7,8-DIHYDROPTERIN PYROPHOSPHOKINASE"/>
    <property type="match status" value="1"/>
</dbReference>
<evidence type="ECO:0000256" key="4">
    <source>
        <dbReference type="ARBA" id="ARBA00022840"/>
    </source>
</evidence>
<dbReference type="InterPro" id="IPR036759">
    <property type="entry name" value="TPK_catalytic_sf"/>
</dbReference>